<dbReference type="EMBL" id="JASSZA010000019">
    <property type="protein sequence ID" value="KAK2087730.1"/>
    <property type="molecule type" value="Genomic_DNA"/>
</dbReference>
<evidence type="ECO:0000256" key="1">
    <source>
        <dbReference type="SAM" id="MobiDB-lite"/>
    </source>
</evidence>
<feature type="compositionally biased region" description="Polar residues" evidence="1">
    <location>
        <begin position="27"/>
        <end position="58"/>
    </location>
</feature>
<feature type="compositionally biased region" description="Polar residues" evidence="1">
    <location>
        <begin position="77"/>
        <end position="90"/>
    </location>
</feature>
<feature type="region of interest" description="Disordered" evidence="1">
    <location>
        <begin position="76"/>
        <end position="96"/>
    </location>
</feature>
<keyword evidence="3" id="KW-1185">Reference proteome</keyword>
<accession>A0ABQ9TT81</accession>
<comment type="caution">
    <text evidence="2">The sequence shown here is derived from an EMBL/GenBank/DDBJ whole genome shotgun (WGS) entry which is preliminary data.</text>
</comment>
<organism evidence="2 3">
    <name type="scientific">Saguinus oedipus</name>
    <name type="common">Cotton-top tamarin</name>
    <name type="synonym">Oedipomidas oedipus</name>
    <dbReference type="NCBI Taxonomy" id="9490"/>
    <lineage>
        <taxon>Eukaryota</taxon>
        <taxon>Metazoa</taxon>
        <taxon>Chordata</taxon>
        <taxon>Craniata</taxon>
        <taxon>Vertebrata</taxon>
        <taxon>Euteleostomi</taxon>
        <taxon>Mammalia</taxon>
        <taxon>Eutheria</taxon>
        <taxon>Euarchontoglires</taxon>
        <taxon>Primates</taxon>
        <taxon>Haplorrhini</taxon>
        <taxon>Platyrrhini</taxon>
        <taxon>Cebidae</taxon>
        <taxon>Callitrichinae</taxon>
        <taxon>Saguinus</taxon>
    </lineage>
</organism>
<feature type="compositionally biased region" description="Polar residues" evidence="1">
    <location>
        <begin position="129"/>
        <end position="154"/>
    </location>
</feature>
<sequence>MVSHAPPYPSSARKASSSPFQMGTVPNALQKTVSGNPAQSSRWDSTGPKNSYRSTHGSIVSEMLESSVARVRPFQAVQRQAPQASAQDAANPTRLPPAEVRPIIRTGEMTHPSAIPPLAPGVRRVSRGYKSSPNGSLQPLFNQESLWRSQDSCC</sequence>
<name>A0ABQ9TT81_SAGOE</name>
<reference evidence="2 3" key="1">
    <citation type="submission" date="2023-05" db="EMBL/GenBank/DDBJ databases">
        <title>B98-5 Cell Line De Novo Hybrid Assembly: An Optical Mapping Approach.</title>
        <authorList>
            <person name="Kananen K."/>
            <person name="Auerbach J.A."/>
            <person name="Kautto E."/>
            <person name="Blachly J.S."/>
        </authorList>
    </citation>
    <scope>NUCLEOTIDE SEQUENCE [LARGE SCALE GENOMIC DNA]</scope>
    <source>
        <strain evidence="2">B95-8</strain>
        <tissue evidence="2">Cell line</tissue>
    </source>
</reference>
<dbReference type="Proteomes" id="UP001266305">
    <property type="component" value="Unassembled WGS sequence"/>
</dbReference>
<protein>
    <submittedName>
        <fullName evidence="2">Uncharacterized protein</fullName>
    </submittedName>
</protein>
<proteinExistence type="predicted"/>
<feature type="region of interest" description="Disordered" evidence="1">
    <location>
        <begin position="108"/>
        <end position="154"/>
    </location>
</feature>
<feature type="region of interest" description="Disordered" evidence="1">
    <location>
        <begin position="1"/>
        <end position="58"/>
    </location>
</feature>
<evidence type="ECO:0000313" key="2">
    <source>
        <dbReference type="EMBL" id="KAK2087730.1"/>
    </source>
</evidence>
<gene>
    <name evidence="2" type="ORF">P7K49_033637</name>
</gene>
<evidence type="ECO:0000313" key="3">
    <source>
        <dbReference type="Proteomes" id="UP001266305"/>
    </source>
</evidence>